<dbReference type="GO" id="GO:0022877">
    <property type="term" value="F:protein-N(PI)-phosphohistidine-fructose phosphotransferase system transporter activity"/>
    <property type="evidence" value="ECO:0007669"/>
    <property type="project" value="InterPro"/>
</dbReference>
<feature type="domain" description="PTS EIIB type-2" evidence="9">
    <location>
        <begin position="4"/>
        <end position="100"/>
    </location>
</feature>
<keyword evidence="6 10" id="KW-0808">Transferase</keyword>
<dbReference type="STRING" id="642227.HA49_14660"/>
<dbReference type="GO" id="GO:0090563">
    <property type="term" value="F:protein-phosphocysteine-sugar phosphotransferase activity"/>
    <property type="evidence" value="ECO:0007669"/>
    <property type="project" value="TreeGrafter"/>
</dbReference>
<keyword evidence="4" id="KW-0597">Phosphoprotein</keyword>
<dbReference type="SUPFAM" id="SSF52794">
    <property type="entry name" value="PTS system IIB component-like"/>
    <property type="match status" value="1"/>
</dbReference>
<dbReference type="GO" id="GO:0005886">
    <property type="term" value="C:plasma membrane"/>
    <property type="evidence" value="ECO:0007669"/>
    <property type="project" value="TreeGrafter"/>
</dbReference>
<dbReference type="PROSITE" id="PS51099">
    <property type="entry name" value="PTS_EIIB_TYPE_2"/>
    <property type="match status" value="1"/>
</dbReference>
<dbReference type="RefSeq" id="WP_038021227.1">
    <property type="nucleotide sequence ID" value="NZ_JPKR02000003.1"/>
</dbReference>
<dbReference type="Pfam" id="PF02302">
    <property type="entry name" value="PTS_IIB"/>
    <property type="match status" value="1"/>
</dbReference>
<evidence type="ECO:0000256" key="1">
    <source>
        <dbReference type="ARBA" id="ARBA00001401"/>
    </source>
</evidence>
<dbReference type="PANTHER" id="PTHR30505:SF0">
    <property type="entry name" value="FRUCTOSE-LIKE PTS SYSTEM EIIBC COMPONENT-RELATED"/>
    <property type="match status" value="1"/>
</dbReference>
<evidence type="ECO:0000256" key="3">
    <source>
        <dbReference type="ARBA" id="ARBA00022448"/>
    </source>
</evidence>
<comment type="catalytic activity">
    <reaction evidence="1">
        <text>D-fructose(out) + N(pros)-phospho-L-histidyl-[protein] = D-fructose 1-phosphate(in) + L-histidyl-[protein]</text>
        <dbReference type="Rhea" id="RHEA:49252"/>
        <dbReference type="Rhea" id="RHEA-COMP:9745"/>
        <dbReference type="Rhea" id="RHEA-COMP:9746"/>
        <dbReference type="ChEBI" id="CHEBI:29979"/>
        <dbReference type="ChEBI" id="CHEBI:37721"/>
        <dbReference type="ChEBI" id="CHEBI:58674"/>
        <dbReference type="ChEBI" id="CHEBI:64837"/>
        <dbReference type="EC" id="2.7.1.202"/>
    </reaction>
</comment>
<gene>
    <name evidence="10" type="ORF">HA49_14660</name>
</gene>
<sequence>MTKIIAVTACPSGVAHTYMAAEALETAAKSRGWQVKVETQGSLGQENTLTENDISEADLVILTKDIGIQNEERFSGKTIVRVNISDAVKRADAIMTKIDAHLSQ</sequence>
<accession>A0A095T5S2</accession>
<dbReference type="InterPro" id="IPR013011">
    <property type="entry name" value="PTS_EIIB_2"/>
</dbReference>
<dbReference type="NCBIfam" id="TIGR00829">
    <property type="entry name" value="FRU"/>
    <property type="match status" value="1"/>
</dbReference>
<dbReference type="InterPro" id="IPR003501">
    <property type="entry name" value="PTS_EIIB_2/3"/>
</dbReference>
<dbReference type="PANTHER" id="PTHR30505">
    <property type="entry name" value="FRUCTOSE-LIKE PERMEASE"/>
    <property type="match status" value="1"/>
</dbReference>
<keyword evidence="3" id="KW-0813">Transport</keyword>
<organism evidence="10 11">
    <name type="scientific">Tatumella morbirosei</name>
    <dbReference type="NCBI Taxonomy" id="642227"/>
    <lineage>
        <taxon>Bacteria</taxon>
        <taxon>Pseudomonadati</taxon>
        <taxon>Pseudomonadota</taxon>
        <taxon>Gammaproteobacteria</taxon>
        <taxon>Enterobacterales</taxon>
        <taxon>Erwiniaceae</taxon>
        <taxon>Tatumella</taxon>
    </lineage>
</organism>
<name>A0A095T5S2_9GAMM</name>
<evidence type="ECO:0000256" key="8">
    <source>
        <dbReference type="ARBA" id="ARBA00022777"/>
    </source>
</evidence>
<dbReference type="OrthoDB" id="9782569at2"/>
<dbReference type="CDD" id="cd05569">
    <property type="entry name" value="PTS_IIB_fructose"/>
    <property type="match status" value="1"/>
</dbReference>
<keyword evidence="7" id="KW-0598">Phosphotransferase system</keyword>
<dbReference type="FunFam" id="3.40.50.2300:FF:000014">
    <property type="entry name" value="PTS system fructose-like transporter subunit IIB"/>
    <property type="match status" value="1"/>
</dbReference>
<dbReference type="EC" id="2.7.1.202" evidence="2"/>
<dbReference type="AlphaFoldDB" id="A0A095T5S2"/>
<evidence type="ECO:0000256" key="7">
    <source>
        <dbReference type="ARBA" id="ARBA00022683"/>
    </source>
</evidence>
<dbReference type="InterPro" id="IPR036095">
    <property type="entry name" value="PTS_EIIB-like_sf"/>
</dbReference>
<dbReference type="NCBIfam" id="NF007783">
    <property type="entry name" value="PRK10474.1"/>
    <property type="match status" value="1"/>
</dbReference>
<dbReference type="InterPro" id="IPR050864">
    <property type="entry name" value="Bacterial_PTS_Sugar_Transport"/>
</dbReference>
<dbReference type="InterPro" id="IPR003353">
    <property type="entry name" value="PTS_IIB_fruc"/>
</dbReference>
<keyword evidence="8" id="KW-0418">Kinase</keyword>
<dbReference type="eggNOG" id="COG1445">
    <property type="taxonomic scope" value="Bacteria"/>
</dbReference>
<dbReference type="GO" id="GO:0016301">
    <property type="term" value="F:kinase activity"/>
    <property type="evidence" value="ECO:0007669"/>
    <property type="project" value="UniProtKB-KW"/>
</dbReference>
<protein>
    <recommendedName>
        <fullName evidence="2">protein-N(pi)-phosphohistidine--D-fructose phosphotransferase</fullName>
        <ecNumber evidence="2">2.7.1.202</ecNumber>
    </recommendedName>
</protein>
<dbReference type="Gene3D" id="3.40.50.2300">
    <property type="match status" value="1"/>
</dbReference>
<evidence type="ECO:0000256" key="4">
    <source>
        <dbReference type="ARBA" id="ARBA00022553"/>
    </source>
</evidence>
<comment type="caution">
    <text evidence="10">The sequence shown here is derived from an EMBL/GenBank/DDBJ whole genome shotgun (WGS) entry which is preliminary data.</text>
</comment>
<reference evidence="10" key="1">
    <citation type="submission" date="2014-12" db="EMBL/GenBank/DDBJ databases">
        <title>The draft genome of the Tatumella morbirosei type strain, LMG23360T isolated from pineapple rot.</title>
        <authorList>
            <person name="Smits T.H."/>
            <person name="Palmer M."/>
            <person name="Venter S.N."/>
            <person name="Duffy B."/>
            <person name="Steenkamp E.T."/>
            <person name="Chan W.Y."/>
            <person name="Coutinho T.A."/>
            <person name="Coetzee M.P."/>
            <person name="De Maayer P."/>
        </authorList>
    </citation>
    <scope>NUCLEOTIDE SEQUENCE [LARGE SCALE GENOMIC DNA]</scope>
    <source>
        <strain evidence="10">LMG 23360</strain>
    </source>
</reference>
<evidence type="ECO:0000256" key="5">
    <source>
        <dbReference type="ARBA" id="ARBA00022597"/>
    </source>
</evidence>
<dbReference type="EMBL" id="JPKR02000003">
    <property type="protein sequence ID" value="KGD72032.1"/>
    <property type="molecule type" value="Genomic_DNA"/>
</dbReference>
<keyword evidence="5" id="KW-0762">Sugar transport</keyword>
<evidence type="ECO:0000256" key="6">
    <source>
        <dbReference type="ARBA" id="ARBA00022679"/>
    </source>
</evidence>
<proteinExistence type="predicted"/>
<dbReference type="GO" id="GO:0009401">
    <property type="term" value="P:phosphoenolpyruvate-dependent sugar phosphotransferase system"/>
    <property type="evidence" value="ECO:0007669"/>
    <property type="project" value="UniProtKB-KW"/>
</dbReference>
<evidence type="ECO:0000256" key="2">
    <source>
        <dbReference type="ARBA" id="ARBA00012799"/>
    </source>
</evidence>
<dbReference type="Proteomes" id="UP000029577">
    <property type="component" value="Unassembled WGS sequence"/>
</dbReference>
<keyword evidence="11" id="KW-1185">Reference proteome</keyword>
<evidence type="ECO:0000259" key="9">
    <source>
        <dbReference type="PROSITE" id="PS51099"/>
    </source>
</evidence>
<evidence type="ECO:0000313" key="10">
    <source>
        <dbReference type="EMBL" id="KGD72032.1"/>
    </source>
</evidence>
<evidence type="ECO:0000313" key="11">
    <source>
        <dbReference type="Proteomes" id="UP000029577"/>
    </source>
</evidence>